<accession>A0A2P6VGJ3</accession>
<keyword evidence="2" id="KW-0326">Glycosidase</keyword>
<dbReference type="SUPFAM" id="SSF51445">
    <property type="entry name" value="(Trans)glycosidases"/>
    <property type="match status" value="1"/>
</dbReference>
<name>A0A2P6VGJ3_9CHLO</name>
<dbReference type="PROSITE" id="PS51910">
    <property type="entry name" value="GH18_2"/>
    <property type="match status" value="1"/>
</dbReference>
<evidence type="ECO:0000259" key="3">
    <source>
        <dbReference type="PROSITE" id="PS51910"/>
    </source>
</evidence>
<dbReference type="Proteomes" id="UP000239649">
    <property type="component" value="Unassembled WGS sequence"/>
</dbReference>
<dbReference type="PANTHER" id="PTHR46290">
    <property type="entry name" value="DI-N-ACETYLCHITOBIASE"/>
    <property type="match status" value="1"/>
</dbReference>
<dbReference type="InterPro" id="IPR001223">
    <property type="entry name" value="Glyco_hydro18_cat"/>
</dbReference>
<dbReference type="EMBL" id="LHPF02000007">
    <property type="protein sequence ID" value="PSC73219.1"/>
    <property type="molecule type" value="Genomic_DNA"/>
</dbReference>
<dbReference type="InterPro" id="IPR051887">
    <property type="entry name" value="GH18_Domain-Containing"/>
</dbReference>
<proteinExistence type="predicted"/>
<comment type="caution">
    <text evidence="4">The sequence shown here is derived from an EMBL/GenBank/DDBJ whole genome shotgun (WGS) entry which is preliminary data.</text>
</comment>
<gene>
    <name evidence="4" type="ORF">C2E20_3551</name>
</gene>
<dbReference type="AlphaFoldDB" id="A0A2P6VGJ3"/>
<sequence>MARVTADLLRSRAEHNDRNLITLQEIALHAQGIERIELLSVASCCSKTTSSPASRACTASRRRAAAAAAAAARGPAAIWGRCVASANSPPALVRRGVKEWLAIGVPPSKLVLGLPWYGYVYPCTNAAYAAGQESVCQLPAAPFRGCPCSDAAAASLLEAARWQLPLSVQPKRPRLVCGAPTVDAVQRSPFARCRLDSDPPGVARFLVWYDDPASLAGKSALAAELGLRGVGMWHLDCLSTATPGGREDAAAMWAALRAFTGPRQAGRLDAGAGAGLAAAS</sequence>
<dbReference type="OrthoDB" id="73875at2759"/>
<evidence type="ECO:0000313" key="4">
    <source>
        <dbReference type="EMBL" id="PSC73219.1"/>
    </source>
</evidence>
<reference evidence="4 5" key="1">
    <citation type="journal article" date="2018" name="Plant J.">
        <title>Genome sequences of Chlorella sorokiniana UTEX 1602 and Micractinium conductrix SAG 241.80: implications to maltose excretion by a green alga.</title>
        <authorList>
            <person name="Arriola M.B."/>
            <person name="Velmurugan N."/>
            <person name="Zhang Y."/>
            <person name="Plunkett M.H."/>
            <person name="Hondzo H."/>
            <person name="Barney B.M."/>
        </authorList>
    </citation>
    <scope>NUCLEOTIDE SEQUENCE [LARGE SCALE GENOMIC DNA]</scope>
    <source>
        <strain evidence="4 5">SAG 241.80</strain>
    </source>
</reference>
<keyword evidence="1" id="KW-0378">Hydrolase</keyword>
<protein>
    <submittedName>
        <fullName evidence="4">Di-N-acetylchitobiase</fullName>
    </submittedName>
</protein>
<dbReference type="Pfam" id="PF00704">
    <property type="entry name" value="Glyco_hydro_18"/>
    <property type="match status" value="1"/>
</dbReference>
<organism evidence="4 5">
    <name type="scientific">Micractinium conductrix</name>
    <dbReference type="NCBI Taxonomy" id="554055"/>
    <lineage>
        <taxon>Eukaryota</taxon>
        <taxon>Viridiplantae</taxon>
        <taxon>Chlorophyta</taxon>
        <taxon>core chlorophytes</taxon>
        <taxon>Trebouxiophyceae</taxon>
        <taxon>Chlorellales</taxon>
        <taxon>Chlorellaceae</taxon>
        <taxon>Chlorella clade</taxon>
        <taxon>Micractinium</taxon>
    </lineage>
</organism>
<dbReference type="GO" id="GO:0016798">
    <property type="term" value="F:hydrolase activity, acting on glycosyl bonds"/>
    <property type="evidence" value="ECO:0007669"/>
    <property type="project" value="UniProtKB-KW"/>
</dbReference>
<keyword evidence="5" id="KW-1185">Reference proteome</keyword>
<dbReference type="InterPro" id="IPR017853">
    <property type="entry name" value="GH"/>
</dbReference>
<dbReference type="STRING" id="554055.A0A2P6VGJ3"/>
<dbReference type="Gene3D" id="3.20.20.80">
    <property type="entry name" value="Glycosidases"/>
    <property type="match status" value="1"/>
</dbReference>
<dbReference type="PANTHER" id="PTHR46290:SF1">
    <property type="entry name" value="DI-N-ACETYLCHITOBIASE"/>
    <property type="match status" value="1"/>
</dbReference>
<evidence type="ECO:0000313" key="5">
    <source>
        <dbReference type="Proteomes" id="UP000239649"/>
    </source>
</evidence>
<evidence type="ECO:0000256" key="1">
    <source>
        <dbReference type="ARBA" id="ARBA00022801"/>
    </source>
</evidence>
<feature type="domain" description="GH18" evidence="3">
    <location>
        <begin position="1"/>
        <end position="259"/>
    </location>
</feature>
<dbReference type="GO" id="GO:0009313">
    <property type="term" value="P:oligosaccharide catabolic process"/>
    <property type="evidence" value="ECO:0007669"/>
    <property type="project" value="TreeGrafter"/>
</dbReference>
<evidence type="ECO:0000256" key="2">
    <source>
        <dbReference type="ARBA" id="ARBA00023295"/>
    </source>
</evidence>
<dbReference type="GO" id="GO:0005615">
    <property type="term" value="C:extracellular space"/>
    <property type="evidence" value="ECO:0007669"/>
    <property type="project" value="TreeGrafter"/>
</dbReference>